<dbReference type="PANTHER" id="PTHR33639">
    <property type="entry name" value="THIOL-DISULFIDE OXIDOREDUCTASE DCC"/>
    <property type="match status" value="1"/>
</dbReference>
<proteinExistence type="predicted"/>
<dbReference type="Pfam" id="PF04134">
    <property type="entry name" value="DCC1-like"/>
    <property type="match status" value="1"/>
</dbReference>
<reference evidence="1 2" key="1">
    <citation type="submission" date="2016-03" db="EMBL/GenBank/DDBJ databases">
        <title>Draft genome sequence of Paenibacillus glacialis DSM 22343.</title>
        <authorList>
            <person name="Shin S.-K."/>
            <person name="Yi H."/>
        </authorList>
    </citation>
    <scope>NUCLEOTIDE SEQUENCE [LARGE SCALE GENOMIC DNA]</scope>
    <source>
        <strain evidence="1 2">DSM 22343</strain>
    </source>
</reference>
<keyword evidence="2" id="KW-1185">Reference proteome</keyword>
<dbReference type="EMBL" id="LVJH01000002">
    <property type="protein sequence ID" value="OAB46166.1"/>
    <property type="molecule type" value="Genomic_DNA"/>
</dbReference>
<protein>
    <submittedName>
        <fullName evidence="1">Thiol-disulfide oxidoreductase DCC</fullName>
    </submittedName>
</protein>
<dbReference type="STRING" id="494026.PGLA_01885"/>
<evidence type="ECO:0000313" key="1">
    <source>
        <dbReference type="EMBL" id="OAB46166.1"/>
    </source>
</evidence>
<dbReference type="PANTHER" id="PTHR33639:SF2">
    <property type="entry name" value="DUF393 DOMAIN-CONTAINING PROTEIN"/>
    <property type="match status" value="1"/>
</dbReference>
<sequence>MGMVVLIDGVCNLCQSATRFIIRHDPTGRFHFASLQSNTGKMLLAKSGLSTEVMNTIVLIENGKYYTKSTAALRISRHLKFPWPLIYALIIVPKFIRDVAYRYIARHRYRWFGKSDQCMLPSPELRDRFLE</sequence>
<dbReference type="InterPro" id="IPR052927">
    <property type="entry name" value="DCC_oxidoreductase"/>
</dbReference>
<gene>
    <name evidence="1" type="ORF">PGLA_01885</name>
</gene>
<dbReference type="AlphaFoldDB" id="A0A168NWL8"/>
<dbReference type="Proteomes" id="UP000076967">
    <property type="component" value="Unassembled WGS sequence"/>
</dbReference>
<comment type="caution">
    <text evidence="1">The sequence shown here is derived from an EMBL/GenBank/DDBJ whole genome shotgun (WGS) entry which is preliminary data.</text>
</comment>
<organism evidence="1 2">
    <name type="scientific">Paenibacillus glacialis</name>
    <dbReference type="NCBI Taxonomy" id="494026"/>
    <lineage>
        <taxon>Bacteria</taxon>
        <taxon>Bacillati</taxon>
        <taxon>Bacillota</taxon>
        <taxon>Bacilli</taxon>
        <taxon>Bacillales</taxon>
        <taxon>Paenibacillaceae</taxon>
        <taxon>Paenibacillus</taxon>
    </lineage>
</organism>
<evidence type="ECO:0000313" key="2">
    <source>
        <dbReference type="Proteomes" id="UP000076967"/>
    </source>
</evidence>
<accession>A0A168NWL8</accession>
<name>A0A168NWL8_9BACL</name>
<dbReference type="InterPro" id="IPR007263">
    <property type="entry name" value="DCC1-like"/>
</dbReference>
<dbReference type="GO" id="GO:0015035">
    <property type="term" value="F:protein-disulfide reductase activity"/>
    <property type="evidence" value="ECO:0007669"/>
    <property type="project" value="InterPro"/>
</dbReference>
<dbReference type="OrthoDB" id="9785438at2"/>